<keyword evidence="5" id="KW-1185">Reference proteome</keyword>
<keyword evidence="2" id="KW-0560">Oxidoreductase</keyword>
<dbReference type="PANTHER" id="PTHR42760:SF115">
    <property type="entry name" value="3-OXOACYL-[ACYL-CARRIER-PROTEIN] REDUCTASE FABG"/>
    <property type="match status" value="1"/>
</dbReference>
<evidence type="ECO:0000256" key="1">
    <source>
        <dbReference type="ARBA" id="ARBA00006484"/>
    </source>
</evidence>
<dbReference type="InterPro" id="IPR036291">
    <property type="entry name" value="NAD(P)-bd_dom_sf"/>
</dbReference>
<dbReference type="Pfam" id="PF00106">
    <property type="entry name" value="adh_short"/>
    <property type="match status" value="1"/>
</dbReference>
<dbReference type="Proteomes" id="UP001262889">
    <property type="component" value="Unassembled WGS sequence"/>
</dbReference>
<gene>
    <name evidence="4" type="ORF">RM553_07900</name>
</gene>
<accession>A0ABU3C8T0</accession>
<evidence type="ECO:0000256" key="3">
    <source>
        <dbReference type="RuleBase" id="RU000363"/>
    </source>
</evidence>
<dbReference type="EMBL" id="JAVRHQ010000007">
    <property type="protein sequence ID" value="MDT0642753.1"/>
    <property type="molecule type" value="Genomic_DNA"/>
</dbReference>
<sequence length="276" mass="29764">MNNKMKIIVITGAGGILCSTLAEALAKEGHQIALLDLNIEAAQDIADSINKKGGKAIALKVNVLDKESLILAKNKVNEKFGACQVLINGAGGNHPAATTDDLFYDTSSNQKEELKTFFNLDMSGIKFVFDLNFMGTLLPTQVFAEDMVDAKDGNIINISSMNSFQPLTKIPAYSGAKAAISNFTQWLAVYFSKVGIRVNALAPGFFLTEQNRRLLTKEDGSLTDRGETIIKRTPLGKFGNPDDLISTTRWLCEDGSEFITGIVVPIDGGFSAFSGV</sequence>
<dbReference type="InterPro" id="IPR002347">
    <property type="entry name" value="SDR_fam"/>
</dbReference>
<dbReference type="SUPFAM" id="SSF51735">
    <property type="entry name" value="NAD(P)-binding Rossmann-fold domains"/>
    <property type="match status" value="1"/>
</dbReference>
<evidence type="ECO:0000313" key="4">
    <source>
        <dbReference type="EMBL" id="MDT0642753.1"/>
    </source>
</evidence>
<comment type="caution">
    <text evidence="4">The sequence shown here is derived from an EMBL/GenBank/DDBJ whole genome shotgun (WGS) entry which is preliminary data.</text>
</comment>
<dbReference type="PANTHER" id="PTHR42760">
    <property type="entry name" value="SHORT-CHAIN DEHYDROGENASES/REDUCTASES FAMILY MEMBER"/>
    <property type="match status" value="1"/>
</dbReference>
<dbReference type="PROSITE" id="PS00061">
    <property type="entry name" value="ADH_SHORT"/>
    <property type="match status" value="1"/>
</dbReference>
<protein>
    <submittedName>
        <fullName evidence="4">SDR family oxidoreductase</fullName>
    </submittedName>
</protein>
<organism evidence="4 5">
    <name type="scientific">Autumnicola tepida</name>
    <dbReference type="NCBI Taxonomy" id="3075595"/>
    <lineage>
        <taxon>Bacteria</taxon>
        <taxon>Pseudomonadati</taxon>
        <taxon>Bacteroidota</taxon>
        <taxon>Flavobacteriia</taxon>
        <taxon>Flavobacteriales</taxon>
        <taxon>Flavobacteriaceae</taxon>
        <taxon>Autumnicola</taxon>
    </lineage>
</organism>
<dbReference type="Gene3D" id="3.40.50.720">
    <property type="entry name" value="NAD(P)-binding Rossmann-like Domain"/>
    <property type="match status" value="1"/>
</dbReference>
<proteinExistence type="inferred from homology"/>
<reference evidence="4 5" key="1">
    <citation type="submission" date="2023-09" db="EMBL/GenBank/DDBJ databases">
        <authorList>
            <person name="Rey-Velasco X."/>
        </authorList>
    </citation>
    <scope>NUCLEOTIDE SEQUENCE [LARGE SCALE GENOMIC DNA]</scope>
    <source>
        <strain evidence="4 5">F363</strain>
    </source>
</reference>
<evidence type="ECO:0000256" key="2">
    <source>
        <dbReference type="ARBA" id="ARBA00023002"/>
    </source>
</evidence>
<dbReference type="PRINTS" id="PR00081">
    <property type="entry name" value="GDHRDH"/>
</dbReference>
<dbReference type="NCBIfam" id="NF006132">
    <property type="entry name" value="PRK08277.1"/>
    <property type="match status" value="1"/>
</dbReference>
<evidence type="ECO:0000313" key="5">
    <source>
        <dbReference type="Proteomes" id="UP001262889"/>
    </source>
</evidence>
<name>A0ABU3C8T0_9FLAO</name>
<dbReference type="InterPro" id="IPR020904">
    <property type="entry name" value="Sc_DH/Rdtase_CS"/>
</dbReference>
<dbReference type="PRINTS" id="PR00080">
    <property type="entry name" value="SDRFAMILY"/>
</dbReference>
<dbReference type="RefSeq" id="WP_311534383.1">
    <property type="nucleotide sequence ID" value="NZ_JAVRHQ010000007.1"/>
</dbReference>
<comment type="similarity">
    <text evidence="1 3">Belongs to the short-chain dehydrogenases/reductases (SDR) family.</text>
</comment>